<evidence type="ECO:0000313" key="1">
    <source>
        <dbReference type="EMBL" id="CAI8028893.1"/>
    </source>
</evidence>
<keyword evidence="2" id="KW-1185">Reference proteome</keyword>
<dbReference type="Proteomes" id="UP001174909">
    <property type="component" value="Unassembled WGS sequence"/>
</dbReference>
<gene>
    <name evidence="1" type="ORF">GBAR_LOCUS16425</name>
</gene>
<comment type="caution">
    <text evidence="1">The sequence shown here is derived from an EMBL/GenBank/DDBJ whole genome shotgun (WGS) entry which is preliminary data.</text>
</comment>
<dbReference type="AlphaFoldDB" id="A0AA35SGS6"/>
<organism evidence="1 2">
    <name type="scientific">Geodia barretti</name>
    <name type="common">Barrett's horny sponge</name>
    <dbReference type="NCBI Taxonomy" id="519541"/>
    <lineage>
        <taxon>Eukaryota</taxon>
        <taxon>Metazoa</taxon>
        <taxon>Porifera</taxon>
        <taxon>Demospongiae</taxon>
        <taxon>Heteroscleromorpha</taxon>
        <taxon>Tetractinellida</taxon>
        <taxon>Astrophorina</taxon>
        <taxon>Geodiidae</taxon>
        <taxon>Geodia</taxon>
    </lineage>
</organism>
<proteinExistence type="predicted"/>
<protein>
    <submittedName>
        <fullName evidence="1">Uncharacterized protein</fullName>
    </submittedName>
</protein>
<reference evidence="1" key="1">
    <citation type="submission" date="2023-03" db="EMBL/GenBank/DDBJ databases">
        <authorList>
            <person name="Steffen K."/>
            <person name="Cardenas P."/>
        </authorList>
    </citation>
    <scope>NUCLEOTIDE SEQUENCE</scope>
</reference>
<sequence length="156" mass="16875">MSARRFLRSNVAESGHRFSLPDASDSSYVSHGNDVPCSMRGLLSSPLESMPVTVSPNRYRCIKDGRVRLGLLELAQSTINPATVSSTRSVPIVCVLLDDVSTSESSTATDIVTCYLHLWEPGRRSCQTDRAGVRAIVAESVHSLSPPVFVPGSQRT</sequence>
<dbReference type="EMBL" id="CASHTH010002369">
    <property type="protein sequence ID" value="CAI8028893.1"/>
    <property type="molecule type" value="Genomic_DNA"/>
</dbReference>
<evidence type="ECO:0000313" key="2">
    <source>
        <dbReference type="Proteomes" id="UP001174909"/>
    </source>
</evidence>
<accession>A0AA35SGS6</accession>
<name>A0AA35SGS6_GEOBA</name>